<dbReference type="Pfam" id="PF09864">
    <property type="entry name" value="MliC"/>
    <property type="match status" value="1"/>
</dbReference>
<organism evidence="8 9">
    <name type="scientific">Cellvibrio mixtus</name>
    <dbReference type="NCBI Taxonomy" id="39650"/>
    <lineage>
        <taxon>Bacteria</taxon>
        <taxon>Pseudomonadati</taxon>
        <taxon>Pseudomonadota</taxon>
        <taxon>Gammaproteobacteria</taxon>
        <taxon>Cellvibrionales</taxon>
        <taxon>Cellvibrionaceae</taxon>
        <taxon>Cellvibrio</taxon>
    </lineage>
</organism>
<keyword evidence="2" id="KW-0472">Membrane</keyword>
<evidence type="ECO:0000256" key="5">
    <source>
        <dbReference type="SAM" id="SignalP"/>
    </source>
</evidence>
<sequence length="261" mass="28510">MGIKENLMRNLSRVGAAVIISTAALMAACNQQTEDSHATSPPTSAAAVAKTMHPSWDADQDGINDCENDGSCDHTVDYSQPRPSIAPTFDCTKTDSSIETLICQDSELAALDIKLAAVYAAASQKVQEQEQQSPLLTTGQRGWIKGRNDCWKADDKKGCAKTEYQRRIAELQAHYQLVESIGPIRFQCGDSPADELIVTFYESDSPTLIAERGDSVSLMYQVPAASGSKYEGRNESFWEHQGEASVVWGYDTPEFVCKTTP</sequence>
<dbReference type="Gene3D" id="2.40.128.200">
    <property type="match status" value="1"/>
</dbReference>
<dbReference type="PANTHER" id="PTHR37549:SF1">
    <property type="entry name" value="LIPOPROTEIN LPRI"/>
    <property type="match status" value="1"/>
</dbReference>
<evidence type="ECO:0000259" key="6">
    <source>
        <dbReference type="Pfam" id="PF07007"/>
    </source>
</evidence>
<reference evidence="9" key="1">
    <citation type="submission" date="2017-05" db="EMBL/GenBank/DDBJ databases">
        <authorList>
            <person name="Barney B.M."/>
        </authorList>
    </citation>
    <scope>NUCLEOTIDE SEQUENCE [LARGE SCALE GENOMIC DNA]</scope>
    <source>
        <strain evidence="9">PSBB022</strain>
    </source>
</reference>
<feature type="chain" id="PRO_5012650428" description="C-type lysozyme inhibitor domain-containing protein" evidence="5">
    <location>
        <begin position="28"/>
        <end position="261"/>
    </location>
</feature>
<accession>A0A266Q1A5</accession>
<dbReference type="InterPro" id="IPR009739">
    <property type="entry name" value="LprI-like_N"/>
</dbReference>
<dbReference type="Gene3D" id="1.20.1270.180">
    <property type="match status" value="1"/>
</dbReference>
<feature type="domain" description="C-type lysozyme inhibitor" evidence="7">
    <location>
        <begin position="186"/>
        <end position="253"/>
    </location>
</feature>
<dbReference type="EMBL" id="NHNI01000004">
    <property type="protein sequence ID" value="OZY83630.1"/>
    <property type="molecule type" value="Genomic_DNA"/>
</dbReference>
<protein>
    <recommendedName>
        <fullName evidence="10">C-type lysozyme inhibitor domain-containing protein</fullName>
    </recommendedName>
</protein>
<evidence type="ECO:0000256" key="2">
    <source>
        <dbReference type="ARBA" id="ARBA00023136"/>
    </source>
</evidence>
<keyword evidence="9" id="KW-1185">Reference proteome</keyword>
<evidence type="ECO:0008006" key="10">
    <source>
        <dbReference type="Google" id="ProtNLM"/>
    </source>
</evidence>
<evidence type="ECO:0000313" key="9">
    <source>
        <dbReference type="Proteomes" id="UP000216101"/>
    </source>
</evidence>
<evidence type="ECO:0000256" key="1">
    <source>
        <dbReference type="ARBA" id="ARBA00022729"/>
    </source>
</evidence>
<name>A0A266Q1A5_9GAMM</name>
<dbReference type="GO" id="GO:0005576">
    <property type="term" value="C:extracellular region"/>
    <property type="evidence" value="ECO:0007669"/>
    <property type="project" value="TreeGrafter"/>
</dbReference>
<dbReference type="InterPro" id="IPR052755">
    <property type="entry name" value="Lysozyme_Inhibitor_LprI"/>
</dbReference>
<feature type="domain" description="Lysozyme inhibitor LprI-like N-terminal" evidence="6">
    <location>
        <begin position="91"/>
        <end position="171"/>
    </location>
</feature>
<feature type="signal peptide" evidence="5">
    <location>
        <begin position="1"/>
        <end position="27"/>
    </location>
</feature>
<evidence type="ECO:0000256" key="3">
    <source>
        <dbReference type="ARBA" id="ARBA00023139"/>
    </source>
</evidence>
<proteinExistence type="predicted"/>
<keyword evidence="1 5" id="KW-0732">Signal</keyword>
<dbReference type="PROSITE" id="PS51257">
    <property type="entry name" value="PROKAR_LIPOPROTEIN"/>
    <property type="match status" value="1"/>
</dbReference>
<dbReference type="SUPFAM" id="SSF141488">
    <property type="entry name" value="YdhA-like"/>
    <property type="match status" value="1"/>
</dbReference>
<dbReference type="InterPro" id="IPR036328">
    <property type="entry name" value="MliC_sf"/>
</dbReference>
<keyword evidence="4" id="KW-0449">Lipoprotein</keyword>
<comment type="caution">
    <text evidence="8">The sequence shown here is derived from an EMBL/GenBank/DDBJ whole genome shotgun (WGS) entry which is preliminary data.</text>
</comment>
<dbReference type="PANTHER" id="PTHR37549">
    <property type="entry name" value="LIPOPROTEIN LPRI"/>
    <property type="match status" value="1"/>
</dbReference>
<evidence type="ECO:0000259" key="7">
    <source>
        <dbReference type="Pfam" id="PF09864"/>
    </source>
</evidence>
<dbReference type="InterPro" id="IPR018660">
    <property type="entry name" value="MliC"/>
</dbReference>
<gene>
    <name evidence="8" type="ORF">CBP51_19705</name>
</gene>
<dbReference type="AlphaFoldDB" id="A0A266Q1A5"/>
<dbReference type="Proteomes" id="UP000216101">
    <property type="component" value="Unassembled WGS sequence"/>
</dbReference>
<keyword evidence="3" id="KW-0564">Palmitate</keyword>
<evidence type="ECO:0000256" key="4">
    <source>
        <dbReference type="ARBA" id="ARBA00023288"/>
    </source>
</evidence>
<evidence type="ECO:0000313" key="8">
    <source>
        <dbReference type="EMBL" id="OZY83630.1"/>
    </source>
</evidence>
<dbReference type="Pfam" id="PF07007">
    <property type="entry name" value="LprI"/>
    <property type="match status" value="1"/>
</dbReference>